<dbReference type="RefSeq" id="WP_015925301.1">
    <property type="nucleotide sequence ID" value="NC_011898.1"/>
</dbReference>
<dbReference type="Pfam" id="PF12728">
    <property type="entry name" value="HTH_17"/>
    <property type="match status" value="1"/>
</dbReference>
<dbReference type="InterPro" id="IPR041657">
    <property type="entry name" value="HTH_17"/>
</dbReference>
<gene>
    <name evidence="2" type="ordered locus">Ccel_1847</name>
</gene>
<accession>B8I352</accession>
<sequence>MDIKYKSTEELPISLNSDDVASCLNISKAGAYNLMNSQGFPSLRIGKRIVVPKEAFLHWMEANTGELSKSKREA</sequence>
<dbReference type="HOGENOM" id="CLU_140176_16_2_9"/>
<organism evidence="2 3">
    <name type="scientific">Ruminiclostridium cellulolyticum (strain ATCC 35319 / DSM 5812 / JCM 6584 / H10)</name>
    <name type="common">Clostridium cellulolyticum</name>
    <dbReference type="NCBI Taxonomy" id="394503"/>
    <lineage>
        <taxon>Bacteria</taxon>
        <taxon>Bacillati</taxon>
        <taxon>Bacillota</taxon>
        <taxon>Clostridia</taxon>
        <taxon>Eubacteriales</taxon>
        <taxon>Oscillospiraceae</taxon>
        <taxon>Ruminiclostridium</taxon>
    </lineage>
</organism>
<dbReference type="OrthoDB" id="1684751at2"/>
<proteinExistence type="predicted"/>
<dbReference type="STRING" id="394503.Ccel_1847"/>
<protein>
    <recommendedName>
        <fullName evidence="1">Helix-turn-helix domain-containing protein</fullName>
    </recommendedName>
</protein>
<dbReference type="eggNOG" id="COG3311">
    <property type="taxonomic scope" value="Bacteria"/>
</dbReference>
<dbReference type="KEGG" id="cce:Ccel_1847"/>
<dbReference type="EMBL" id="CP001348">
    <property type="protein sequence ID" value="ACL76195.1"/>
    <property type="molecule type" value="Genomic_DNA"/>
</dbReference>
<dbReference type="Proteomes" id="UP000001349">
    <property type="component" value="Chromosome"/>
</dbReference>
<name>B8I352_RUMCH</name>
<evidence type="ECO:0000313" key="3">
    <source>
        <dbReference type="Proteomes" id="UP000001349"/>
    </source>
</evidence>
<dbReference type="AlphaFoldDB" id="B8I352"/>
<evidence type="ECO:0000259" key="1">
    <source>
        <dbReference type="Pfam" id="PF12728"/>
    </source>
</evidence>
<feature type="domain" description="Helix-turn-helix" evidence="1">
    <location>
        <begin position="15"/>
        <end position="63"/>
    </location>
</feature>
<evidence type="ECO:0000313" key="2">
    <source>
        <dbReference type="EMBL" id="ACL76195.1"/>
    </source>
</evidence>
<reference evidence="2 3" key="1">
    <citation type="submission" date="2009-01" db="EMBL/GenBank/DDBJ databases">
        <title>Complete sequence of Clostridium cellulolyticum H10.</title>
        <authorList>
            <consortium name="US DOE Joint Genome Institute"/>
            <person name="Lucas S."/>
            <person name="Copeland A."/>
            <person name="Lapidus A."/>
            <person name="Glavina del Rio T."/>
            <person name="Dalin E."/>
            <person name="Tice H."/>
            <person name="Bruce D."/>
            <person name="Goodwin L."/>
            <person name="Pitluck S."/>
            <person name="Chertkov O."/>
            <person name="Saunders E."/>
            <person name="Brettin T."/>
            <person name="Detter J.C."/>
            <person name="Han C."/>
            <person name="Larimer F."/>
            <person name="Land M."/>
            <person name="Hauser L."/>
            <person name="Kyrpides N."/>
            <person name="Ivanova N."/>
            <person name="Zhou J."/>
            <person name="Richardson P."/>
        </authorList>
    </citation>
    <scope>NUCLEOTIDE SEQUENCE [LARGE SCALE GENOMIC DNA]</scope>
    <source>
        <strain evidence="3">ATCC 35319 / DSM 5812 / JCM 6584 / H10</strain>
    </source>
</reference>
<keyword evidence="3" id="KW-1185">Reference proteome</keyword>